<keyword evidence="7" id="KW-0479">Metal-binding</keyword>
<keyword evidence="2 7" id="KW-0808">Transferase</keyword>
<feature type="binding site" evidence="7">
    <location>
        <position position="18"/>
    </location>
    <ligand>
        <name>Mg(2+)</name>
        <dbReference type="ChEBI" id="CHEBI:18420"/>
    </ligand>
</feature>
<comment type="pathway">
    <text evidence="7">Metabolic intermediate biosynthesis; chorismate biosynthesis; chorismate from D-erythrose 4-phosphate and phosphoenolpyruvate: step 5/7.</text>
</comment>
<dbReference type="Gene3D" id="3.40.50.300">
    <property type="entry name" value="P-loop containing nucleotide triphosphate hydrolases"/>
    <property type="match status" value="1"/>
</dbReference>
<accession>A0A852UX56</accession>
<keyword evidence="7" id="KW-0460">Magnesium</keyword>
<evidence type="ECO:0000256" key="3">
    <source>
        <dbReference type="ARBA" id="ARBA00022741"/>
    </source>
</evidence>
<evidence type="ECO:0000256" key="4">
    <source>
        <dbReference type="ARBA" id="ARBA00022777"/>
    </source>
</evidence>
<evidence type="ECO:0000256" key="6">
    <source>
        <dbReference type="ARBA" id="ARBA00023141"/>
    </source>
</evidence>
<dbReference type="HAMAP" id="MF_00109">
    <property type="entry name" value="Shikimate_kinase"/>
    <property type="match status" value="1"/>
</dbReference>
<keyword evidence="6 7" id="KW-0057">Aromatic amino acid biosynthesis</keyword>
<keyword evidence="9" id="KW-1185">Reference proteome</keyword>
<feature type="binding site" evidence="7">
    <location>
        <position position="121"/>
    </location>
    <ligand>
        <name>ATP</name>
        <dbReference type="ChEBI" id="CHEBI:30616"/>
    </ligand>
</feature>
<dbReference type="GO" id="GO:0004765">
    <property type="term" value="F:shikimate kinase activity"/>
    <property type="evidence" value="ECO:0007669"/>
    <property type="project" value="UniProtKB-UniRule"/>
</dbReference>
<dbReference type="Pfam" id="PF01202">
    <property type="entry name" value="SKI"/>
    <property type="match status" value="1"/>
</dbReference>
<gene>
    <name evidence="7" type="primary">aroK</name>
    <name evidence="8" type="ORF">HDA43_004448</name>
</gene>
<dbReference type="PANTHER" id="PTHR21087">
    <property type="entry name" value="SHIKIMATE KINASE"/>
    <property type="match status" value="1"/>
</dbReference>
<dbReference type="EMBL" id="JACCCO010000002">
    <property type="protein sequence ID" value="NYF42247.1"/>
    <property type="molecule type" value="Genomic_DNA"/>
</dbReference>
<comment type="similarity">
    <text evidence="7">Belongs to the shikimate kinase family.</text>
</comment>
<keyword evidence="1 7" id="KW-0028">Amino-acid biosynthesis</keyword>
<dbReference type="InterPro" id="IPR000623">
    <property type="entry name" value="Shikimate_kinase/TSH1"/>
</dbReference>
<dbReference type="RefSeq" id="WP_312873489.1">
    <property type="nucleotide sequence ID" value="NZ_JACCCO010000002.1"/>
</dbReference>
<dbReference type="GO" id="GO:0005524">
    <property type="term" value="F:ATP binding"/>
    <property type="evidence" value="ECO:0007669"/>
    <property type="project" value="UniProtKB-UniRule"/>
</dbReference>
<feature type="binding site" evidence="7">
    <location>
        <position position="139"/>
    </location>
    <ligand>
        <name>substrate</name>
    </ligand>
</feature>
<dbReference type="GO" id="GO:0009423">
    <property type="term" value="P:chorismate biosynthetic process"/>
    <property type="evidence" value="ECO:0007669"/>
    <property type="project" value="UniProtKB-UniRule"/>
</dbReference>
<dbReference type="InterPro" id="IPR027417">
    <property type="entry name" value="P-loop_NTPase"/>
</dbReference>
<comment type="caution">
    <text evidence="8">The sequence shown here is derived from an EMBL/GenBank/DDBJ whole genome shotgun (WGS) entry which is preliminary data.</text>
</comment>
<protein>
    <recommendedName>
        <fullName evidence="7">Shikimate kinase</fullName>
        <shortName evidence="7">SK</shortName>
        <ecNumber evidence="7">2.7.1.71</ecNumber>
    </recommendedName>
</protein>
<dbReference type="SUPFAM" id="SSF52540">
    <property type="entry name" value="P-loop containing nucleoside triphosphate hydrolases"/>
    <property type="match status" value="1"/>
</dbReference>
<dbReference type="AlphaFoldDB" id="A0A852UX56"/>
<comment type="subunit">
    <text evidence="7">Monomer.</text>
</comment>
<comment type="subcellular location">
    <subcellularLocation>
        <location evidence="7">Cytoplasm</location>
    </subcellularLocation>
</comment>
<dbReference type="UniPathway" id="UPA00053">
    <property type="reaction ID" value="UER00088"/>
</dbReference>
<name>A0A852UX56_9ACTN</name>
<dbReference type="GO" id="GO:0000287">
    <property type="term" value="F:magnesium ion binding"/>
    <property type="evidence" value="ECO:0007669"/>
    <property type="project" value="UniProtKB-UniRule"/>
</dbReference>
<evidence type="ECO:0000313" key="9">
    <source>
        <dbReference type="Proteomes" id="UP000576393"/>
    </source>
</evidence>
<sequence>MKYDPPIVVTGLMGAGKSSVARILARELGRPLRDSDPDLAARYGGATAAETAAREGVGVLHEREARHLREALAERPSVVTAAAASVVENPACRRALAPALVVWLDAPPAVLAVRMLSSGHRPHFEPDLAAMLTEQRAVRGPLFAEVADLTFDVSALTADEVAARVLASLEGR</sequence>
<keyword evidence="4 7" id="KW-0418">Kinase</keyword>
<keyword evidence="3 7" id="KW-0547">Nucleotide-binding</keyword>
<dbReference type="PANTHER" id="PTHR21087:SF16">
    <property type="entry name" value="SHIKIMATE KINASE 1, CHLOROPLASTIC"/>
    <property type="match status" value="1"/>
</dbReference>
<evidence type="ECO:0000256" key="2">
    <source>
        <dbReference type="ARBA" id="ARBA00022679"/>
    </source>
</evidence>
<comment type="catalytic activity">
    <reaction evidence="7">
        <text>shikimate + ATP = 3-phosphoshikimate + ADP + H(+)</text>
        <dbReference type="Rhea" id="RHEA:13121"/>
        <dbReference type="ChEBI" id="CHEBI:15378"/>
        <dbReference type="ChEBI" id="CHEBI:30616"/>
        <dbReference type="ChEBI" id="CHEBI:36208"/>
        <dbReference type="ChEBI" id="CHEBI:145989"/>
        <dbReference type="ChEBI" id="CHEBI:456216"/>
        <dbReference type="EC" id="2.7.1.71"/>
    </reaction>
</comment>
<evidence type="ECO:0000256" key="5">
    <source>
        <dbReference type="ARBA" id="ARBA00022840"/>
    </source>
</evidence>
<dbReference type="Proteomes" id="UP000576393">
    <property type="component" value="Unassembled WGS sequence"/>
</dbReference>
<keyword evidence="5 7" id="KW-0067">ATP-binding</keyword>
<dbReference type="GO" id="GO:0008652">
    <property type="term" value="P:amino acid biosynthetic process"/>
    <property type="evidence" value="ECO:0007669"/>
    <property type="project" value="UniProtKB-KW"/>
</dbReference>
<dbReference type="EC" id="2.7.1.71" evidence="7"/>
<reference evidence="8 9" key="1">
    <citation type="submission" date="2020-07" db="EMBL/GenBank/DDBJ databases">
        <title>Sequencing the genomes of 1000 actinobacteria strains.</title>
        <authorList>
            <person name="Klenk H.-P."/>
        </authorList>
    </citation>
    <scope>NUCLEOTIDE SEQUENCE [LARGE SCALE GENOMIC DNA]</scope>
    <source>
        <strain evidence="8 9">DSM 45763</strain>
    </source>
</reference>
<dbReference type="InterPro" id="IPR031322">
    <property type="entry name" value="Shikimate/glucono_kinase"/>
</dbReference>
<evidence type="ECO:0000313" key="8">
    <source>
        <dbReference type="EMBL" id="NYF42247.1"/>
    </source>
</evidence>
<comment type="cofactor">
    <cofactor evidence="7">
        <name>Mg(2+)</name>
        <dbReference type="ChEBI" id="CHEBI:18420"/>
    </cofactor>
    <text evidence="7">Binds 1 Mg(2+) ion per subunit.</text>
</comment>
<comment type="caution">
    <text evidence="7">Lacks conserved residue(s) required for the propagation of feature annotation.</text>
</comment>
<keyword evidence="7" id="KW-0963">Cytoplasm</keyword>
<evidence type="ECO:0000256" key="7">
    <source>
        <dbReference type="HAMAP-Rule" id="MF_00109"/>
    </source>
</evidence>
<evidence type="ECO:0000256" key="1">
    <source>
        <dbReference type="ARBA" id="ARBA00022605"/>
    </source>
</evidence>
<dbReference type="GO" id="GO:0005829">
    <property type="term" value="C:cytosol"/>
    <property type="evidence" value="ECO:0007669"/>
    <property type="project" value="TreeGrafter"/>
</dbReference>
<comment type="function">
    <text evidence="7">Catalyzes the specific phosphorylation of the 3-hydroxyl group of shikimic acid using ATP as a cosubstrate.</text>
</comment>
<proteinExistence type="inferred from homology"/>
<organism evidence="8 9">
    <name type="scientific">Streptosporangium sandarakinum</name>
    <dbReference type="NCBI Taxonomy" id="1260955"/>
    <lineage>
        <taxon>Bacteria</taxon>
        <taxon>Bacillati</taxon>
        <taxon>Actinomycetota</taxon>
        <taxon>Actinomycetes</taxon>
        <taxon>Streptosporangiales</taxon>
        <taxon>Streptosporangiaceae</taxon>
        <taxon>Streptosporangium</taxon>
    </lineage>
</organism>
<dbReference type="GO" id="GO:0009073">
    <property type="term" value="P:aromatic amino acid family biosynthetic process"/>
    <property type="evidence" value="ECO:0007669"/>
    <property type="project" value="UniProtKB-KW"/>
</dbReference>
<feature type="binding site" evidence="7">
    <location>
        <position position="36"/>
    </location>
    <ligand>
        <name>substrate</name>
    </ligand>
</feature>
<feature type="binding site" evidence="7">
    <location>
        <begin position="14"/>
        <end position="19"/>
    </location>
    <ligand>
        <name>ATP</name>
        <dbReference type="ChEBI" id="CHEBI:30616"/>
    </ligand>
</feature>